<evidence type="ECO:0000256" key="1">
    <source>
        <dbReference type="SAM" id="MobiDB-lite"/>
    </source>
</evidence>
<evidence type="ECO:0000313" key="3">
    <source>
        <dbReference type="EMBL" id="KAK3276220.1"/>
    </source>
</evidence>
<reference evidence="3 4" key="1">
    <citation type="journal article" date="2015" name="Genome Biol. Evol.">
        <title>Comparative Genomics of a Bacterivorous Green Alga Reveals Evolutionary Causalities and Consequences of Phago-Mixotrophic Mode of Nutrition.</title>
        <authorList>
            <person name="Burns J.A."/>
            <person name="Paasch A."/>
            <person name="Narechania A."/>
            <person name="Kim E."/>
        </authorList>
    </citation>
    <scope>NUCLEOTIDE SEQUENCE [LARGE SCALE GENOMIC DNA]</scope>
    <source>
        <strain evidence="3 4">PLY_AMNH</strain>
    </source>
</reference>
<keyword evidence="4" id="KW-1185">Reference proteome</keyword>
<keyword evidence="2" id="KW-1133">Transmembrane helix</keyword>
<evidence type="ECO:0000313" key="4">
    <source>
        <dbReference type="Proteomes" id="UP001190700"/>
    </source>
</evidence>
<name>A0AAE0GDH4_9CHLO</name>
<dbReference type="Proteomes" id="UP001190700">
    <property type="component" value="Unassembled WGS sequence"/>
</dbReference>
<organism evidence="3 4">
    <name type="scientific">Cymbomonas tetramitiformis</name>
    <dbReference type="NCBI Taxonomy" id="36881"/>
    <lineage>
        <taxon>Eukaryota</taxon>
        <taxon>Viridiplantae</taxon>
        <taxon>Chlorophyta</taxon>
        <taxon>Pyramimonadophyceae</taxon>
        <taxon>Pyramimonadales</taxon>
        <taxon>Pyramimonadaceae</taxon>
        <taxon>Cymbomonas</taxon>
    </lineage>
</organism>
<protein>
    <recommendedName>
        <fullName evidence="5">Glycosyl transferase family 1 domain-containing protein</fullName>
    </recommendedName>
</protein>
<proteinExistence type="predicted"/>
<accession>A0AAE0GDH4</accession>
<evidence type="ECO:0008006" key="5">
    <source>
        <dbReference type="Google" id="ProtNLM"/>
    </source>
</evidence>
<sequence>MEPPFLGKPDVTWPGCCPAYIWAGCCPAYIWAGCCPAYTWPEELLKRDPAHVHVHNTVPRNISVLLEAYAYQARSSHTKQKYEQGSLLRRIYKMMHISFATIFSFVATVALSSIVSGMEVPVNVLFVLPSPPSQQQQLQQRQILSTSPSLLHDVRVLLVGAARAVRGGDDDPKRWSREAVPASPGARLLLLSPTEPKGLRSALRRHLVDAVLCPTRACARAVTTLRDEEASARLETSRGSSGASGSPPFAPVQVVYLGFSSILRGDVHGSSVGWAAPLSAPPLIAQDLPVRQVIHVAGRSTTRHTAEVLKAWLLHPEWPNLIIVTEAQHNWPFRQGLLHEGLLTQLGTSGAGNILVKNVHISDEELDRLLTESAAHLVPSGIEGFGHALNEARALGAVLITTAYSPMNELVDETSGVLLHGSQLARWPPAQEDGLEYHFAQVSPSDVETGINEVLRVPPAGRAKLGAKARVHYEAERDAFFETLTTVLLGDTTASTASAKLSPVTSALIVTRTDPPFLVTLDSSPSGPVECEAGSAPGNFRRAGAVGTESQGDAGRTLSDISLAPILSRLTGTGSSPLPGDAALHSLRVLLASPAGDMYQQTFAGTPGLSTVVDVGAHLNGVVALFAATLGHRVTAVDTRPAKLHALREGVRANMLEDLVAVVQSEDAAGLEQQCDGGNAETSRGGATDTATTSEEQNAIFGRAVGDAVVAARALVVHIAGASGLAPLARLAEALTKSEAPPPCFLLVEHDDMSTGAAAVLHALVALGYDLHFQHDFEQVPAEHRWARDRHRPVLQSGATLAAAGHGLVFAQLPAGAPGSKAWRELEAAEHKVFSQNGEDGVLEALFAELGTTNRFYVEFGTWDGVELNTRALGERSTPPWHGLLMDDVYEDAGFGIKRETVTVDNLVSLLRKYEVPKEPDLFSIDTDCYDFWLFEAILASPEFSLRVFVLEVNAGLVPPLSVTIPHPKEPAAAGLASCQHTTWFGASVVAYHTLARAYGYSMVFCESQGVNCFFVRDDVLGFRASDFLSAAMLHRPPTYGTNCDGHRDDPRQLPFRAVSEHSVLKRKRDGIAFLPADPGGLVSSLLEPLSPHRYKEYRS</sequence>
<dbReference type="EMBL" id="LGRX02006694">
    <property type="protein sequence ID" value="KAK3276220.1"/>
    <property type="molecule type" value="Genomic_DNA"/>
</dbReference>
<feature type="transmembrane region" description="Helical" evidence="2">
    <location>
        <begin position="97"/>
        <end position="118"/>
    </location>
</feature>
<keyword evidence="2" id="KW-0472">Membrane</keyword>
<feature type="region of interest" description="Disordered" evidence="1">
    <location>
        <begin position="672"/>
        <end position="693"/>
    </location>
</feature>
<gene>
    <name evidence="3" type="ORF">CYMTET_15694</name>
</gene>
<comment type="caution">
    <text evidence="3">The sequence shown here is derived from an EMBL/GenBank/DDBJ whole genome shotgun (WGS) entry which is preliminary data.</text>
</comment>
<dbReference type="SUPFAM" id="SSF53335">
    <property type="entry name" value="S-adenosyl-L-methionine-dependent methyltransferases"/>
    <property type="match status" value="1"/>
</dbReference>
<dbReference type="Gene3D" id="3.40.50.2000">
    <property type="entry name" value="Glycogen Phosphorylase B"/>
    <property type="match status" value="1"/>
</dbReference>
<dbReference type="SUPFAM" id="SSF53756">
    <property type="entry name" value="UDP-Glycosyltransferase/glycogen phosphorylase"/>
    <property type="match status" value="1"/>
</dbReference>
<dbReference type="Gene3D" id="3.40.50.150">
    <property type="entry name" value="Vaccinia Virus protein VP39"/>
    <property type="match status" value="1"/>
</dbReference>
<keyword evidence="2" id="KW-0812">Transmembrane</keyword>
<evidence type="ECO:0000256" key="2">
    <source>
        <dbReference type="SAM" id="Phobius"/>
    </source>
</evidence>
<dbReference type="AlphaFoldDB" id="A0AAE0GDH4"/>
<dbReference type="InterPro" id="IPR029063">
    <property type="entry name" value="SAM-dependent_MTases_sf"/>
</dbReference>